<sequence>MSIEAVSWALNDAPDVPPTALVTLLGLANHAHPDGRAAWPSQGRLAHYGRKGIRAVQRDLAELERRGLIRRGNQRHVQHMPTDRRPVVWDLAVERRRETPAELSNLAEPQSGRPAELVEPVDNRGVVSVAPVDRGVVGDRPGRRLRPTGASPTTYEPSLTIKEPSPRARSLRGGVALPTDPRAGQCPKHRGSPAGNCGPCRAEALGGVA</sequence>
<dbReference type="RefSeq" id="WP_091580230.1">
    <property type="nucleotide sequence ID" value="NZ_FLRH01000004.1"/>
</dbReference>
<evidence type="ECO:0000256" key="1">
    <source>
        <dbReference type="SAM" id="MobiDB-lite"/>
    </source>
</evidence>
<gene>
    <name evidence="2" type="ORF">GA0070622_5313</name>
</gene>
<reference evidence="3" key="1">
    <citation type="submission" date="2016-06" db="EMBL/GenBank/DDBJ databases">
        <authorList>
            <person name="Varghese N."/>
            <person name="Submissions Spin"/>
        </authorList>
    </citation>
    <scope>NUCLEOTIDE SEQUENCE [LARGE SCALE GENOMIC DNA]</scope>
    <source>
        <strain evidence="3">DSM 45794</strain>
    </source>
</reference>
<feature type="region of interest" description="Disordered" evidence="1">
    <location>
        <begin position="134"/>
        <end position="199"/>
    </location>
</feature>
<dbReference type="STRING" id="946078.GA0070622_5313"/>
<dbReference type="Pfam" id="PF13730">
    <property type="entry name" value="HTH_36"/>
    <property type="match status" value="1"/>
</dbReference>
<organism evidence="2 3">
    <name type="scientific">Micromonospora sediminicola</name>
    <dbReference type="NCBI Taxonomy" id="946078"/>
    <lineage>
        <taxon>Bacteria</taxon>
        <taxon>Bacillati</taxon>
        <taxon>Actinomycetota</taxon>
        <taxon>Actinomycetes</taxon>
        <taxon>Micromonosporales</taxon>
        <taxon>Micromonosporaceae</taxon>
        <taxon>Micromonospora</taxon>
    </lineage>
</organism>
<proteinExistence type="predicted"/>
<dbReference type="OrthoDB" id="3692312at2"/>
<keyword evidence="3" id="KW-1185">Reference proteome</keyword>
<accession>A0A1A9BH69</accession>
<evidence type="ECO:0000313" key="2">
    <source>
        <dbReference type="EMBL" id="SBT68217.1"/>
    </source>
</evidence>
<dbReference type="AlphaFoldDB" id="A0A1A9BH69"/>
<protein>
    <submittedName>
        <fullName evidence="2">Helix-turn-helix domain-containing protein</fullName>
    </submittedName>
</protein>
<evidence type="ECO:0000313" key="3">
    <source>
        <dbReference type="Proteomes" id="UP000199558"/>
    </source>
</evidence>
<name>A0A1A9BH69_9ACTN</name>
<dbReference type="Proteomes" id="UP000199558">
    <property type="component" value="Unassembled WGS sequence"/>
</dbReference>
<dbReference type="EMBL" id="FLRH01000004">
    <property type="protein sequence ID" value="SBT68217.1"/>
    <property type="molecule type" value="Genomic_DNA"/>
</dbReference>